<dbReference type="GO" id="GO:0016787">
    <property type="term" value="F:hydrolase activity"/>
    <property type="evidence" value="ECO:0007669"/>
    <property type="project" value="UniProtKB-KW"/>
</dbReference>
<dbReference type="GeneID" id="19893279"/>
<feature type="transmembrane region" description="Helical" evidence="6">
    <location>
        <begin position="788"/>
        <end position="805"/>
    </location>
</feature>
<dbReference type="GO" id="GO:0022857">
    <property type="term" value="F:transmembrane transporter activity"/>
    <property type="evidence" value="ECO:0007669"/>
    <property type="project" value="InterPro"/>
</dbReference>
<dbReference type="SUPFAM" id="SSF51556">
    <property type="entry name" value="Metallo-dependent hydrolases"/>
    <property type="match status" value="1"/>
</dbReference>
<keyword evidence="8" id="KW-0378">Hydrolase</keyword>
<keyword evidence="4 6" id="KW-1133">Transmembrane helix</keyword>
<feature type="transmembrane region" description="Helical" evidence="6">
    <location>
        <begin position="586"/>
        <end position="607"/>
    </location>
</feature>
<proteinExistence type="predicted"/>
<keyword evidence="3 6" id="KW-0812">Transmembrane</keyword>
<dbReference type="Pfam" id="PF07690">
    <property type="entry name" value="MFS_1"/>
    <property type="match status" value="1"/>
</dbReference>
<dbReference type="InterPro" id="IPR036259">
    <property type="entry name" value="MFS_trans_sf"/>
</dbReference>
<dbReference type="PANTHER" id="PTHR43791">
    <property type="entry name" value="PERMEASE-RELATED"/>
    <property type="match status" value="1"/>
</dbReference>
<name>J5J1L7_BEAB2</name>
<dbReference type="EMBL" id="JH725260">
    <property type="protein sequence ID" value="EJP60788.1"/>
    <property type="molecule type" value="Genomic_DNA"/>
</dbReference>
<dbReference type="InterPro" id="IPR057744">
    <property type="entry name" value="OTAase-like"/>
</dbReference>
<dbReference type="PANTHER" id="PTHR43791:SF3">
    <property type="entry name" value="MAJOR FACILITATOR SUPERFAMILY (MFS) PROFILE DOMAIN-CONTAINING PROTEIN"/>
    <property type="match status" value="1"/>
</dbReference>
<gene>
    <name evidence="8" type="ORF">BBA_10267</name>
</gene>
<comment type="subcellular location">
    <subcellularLocation>
        <location evidence="1">Membrane</location>
        <topology evidence="1">Multi-pass membrane protein</topology>
    </subcellularLocation>
</comment>
<dbReference type="RefSeq" id="XP_008603586.1">
    <property type="nucleotide sequence ID" value="XM_008605364.1"/>
</dbReference>
<dbReference type="CDD" id="cd01299">
    <property type="entry name" value="Met_dep_hydrolase_A"/>
    <property type="match status" value="1"/>
</dbReference>
<keyword evidence="2" id="KW-0813">Transport</keyword>
<dbReference type="SUPFAM" id="SSF103473">
    <property type="entry name" value="MFS general substrate transporter"/>
    <property type="match status" value="1"/>
</dbReference>
<dbReference type="PROSITE" id="PS50850">
    <property type="entry name" value="MFS"/>
    <property type="match status" value="1"/>
</dbReference>
<evidence type="ECO:0000256" key="6">
    <source>
        <dbReference type="SAM" id="Phobius"/>
    </source>
</evidence>
<dbReference type="Pfam" id="PF01979">
    <property type="entry name" value="Amidohydro_1"/>
    <property type="match status" value="1"/>
</dbReference>
<dbReference type="InterPro" id="IPR020846">
    <property type="entry name" value="MFS_dom"/>
</dbReference>
<dbReference type="InterPro" id="IPR029058">
    <property type="entry name" value="AB_hydrolase_fold"/>
</dbReference>
<dbReference type="InterPro" id="IPR006680">
    <property type="entry name" value="Amidohydro-rel"/>
</dbReference>
<evidence type="ECO:0000313" key="9">
    <source>
        <dbReference type="Proteomes" id="UP000002762"/>
    </source>
</evidence>
<dbReference type="InParanoid" id="J5J1L7"/>
<dbReference type="GO" id="GO:0016020">
    <property type="term" value="C:membrane"/>
    <property type="evidence" value="ECO:0007669"/>
    <property type="project" value="UniProtKB-SubCell"/>
</dbReference>
<evidence type="ECO:0000256" key="1">
    <source>
        <dbReference type="ARBA" id="ARBA00004141"/>
    </source>
</evidence>
<keyword evidence="5 6" id="KW-0472">Membrane</keyword>
<evidence type="ECO:0000259" key="7">
    <source>
        <dbReference type="PROSITE" id="PS50850"/>
    </source>
</evidence>
<feature type="domain" description="Major facilitator superfamily (MFS) profile" evidence="7">
    <location>
        <begin position="511"/>
        <end position="930"/>
    </location>
</feature>
<dbReference type="InterPro" id="IPR011701">
    <property type="entry name" value="MFS"/>
</dbReference>
<feature type="transmembrane region" description="Helical" evidence="6">
    <location>
        <begin position="904"/>
        <end position="925"/>
    </location>
</feature>
<feature type="transmembrane region" description="Helical" evidence="6">
    <location>
        <begin position="814"/>
        <end position="833"/>
    </location>
</feature>
<dbReference type="InterPro" id="IPR000073">
    <property type="entry name" value="AB_hydrolase_1"/>
</dbReference>
<dbReference type="Gene3D" id="3.20.20.140">
    <property type="entry name" value="Metal-dependent hydrolases"/>
    <property type="match status" value="1"/>
</dbReference>
<evidence type="ECO:0000256" key="4">
    <source>
        <dbReference type="ARBA" id="ARBA00022989"/>
    </source>
</evidence>
<feature type="transmembrane region" description="Helical" evidence="6">
    <location>
        <begin position="754"/>
        <end position="782"/>
    </location>
</feature>
<dbReference type="AlphaFoldDB" id="J5J1L7"/>
<protein>
    <submittedName>
        <fullName evidence="8">Amidohydrolase-like protein</fullName>
    </submittedName>
</protein>
<reference evidence="8 9" key="1">
    <citation type="journal article" date="2012" name="Sci. Rep.">
        <title>Genomic perspectives on the evolution of fungal entomopathogenicity in Beauveria bassiana.</title>
        <authorList>
            <person name="Xiao G."/>
            <person name="Ying S.H."/>
            <person name="Zheng P."/>
            <person name="Wang Z.L."/>
            <person name="Zhang S."/>
            <person name="Xie X.Q."/>
            <person name="Shang Y."/>
            <person name="St Leger R.J."/>
            <person name="Zhao G.P."/>
            <person name="Wang C."/>
            <person name="Feng M.G."/>
        </authorList>
    </citation>
    <scope>NUCLEOTIDE SEQUENCE [LARGE SCALE GENOMIC DNA]</scope>
    <source>
        <strain evidence="8 9">ARSEF 2860</strain>
    </source>
</reference>
<dbReference type="Pfam" id="PF12697">
    <property type="entry name" value="Abhydrolase_6"/>
    <property type="match status" value="1"/>
</dbReference>
<dbReference type="InterPro" id="IPR032466">
    <property type="entry name" value="Metal_Hydrolase"/>
</dbReference>
<feature type="transmembrane region" description="Helical" evidence="6">
    <location>
        <begin position="872"/>
        <end position="892"/>
    </location>
</feature>
<evidence type="ECO:0000256" key="2">
    <source>
        <dbReference type="ARBA" id="ARBA00022448"/>
    </source>
</evidence>
<dbReference type="Proteomes" id="UP000002762">
    <property type="component" value="Unassembled WGS sequence"/>
</dbReference>
<dbReference type="HOGENOM" id="CLU_264179_0_0_1"/>
<evidence type="ECO:0000313" key="8">
    <source>
        <dbReference type="EMBL" id="EJP60788.1"/>
    </source>
</evidence>
<feature type="transmembrane region" description="Helical" evidence="6">
    <location>
        <begin position="1124"/>
        <end position="1143"/>
    </location>
</feature>
<feature type="transmembrane region" description="Helical" evidence="6">
    <location>
        <begin position="645"/>
        <end position="665"/>
    </location>
</feature>
<dbReference type="Gene3D" id="1.20.1250.20">
    <property type="entry name" value="MFS general substrate transporter like domains"/>
    <property type="match status" value="2"/>
</dbReference>
<evidence type="ECO:0000256" key="5">
    <source>
        <dbReference type="ARBA" id="ARBA00023136"/>
    </source>
</evidence>
<dbReference type="SUPFAM" id="SSF53474">
    <property type="entry name" value="alpha/beta-Hydrolases"/>
    <property type="match status" value="1"/>
</dbReference>
<dbReference type="OrthoDB" id="194468at2759"/>
<organism evidence="8 9">
    <name type="scientific">Beauveria bassiana (strain ARSEF 2860)</name>
    <name type="common">White muscardine disease fungus</name>
    <name type="synonym">Tritirachium shiotae</name>
    <dbReference type="NCBI Taxonomy" id="655819"/>
    <lineage>
        <taxon>Eukaryota</taxon>
        <taxon>Fungi</taxon>
        <taxon>Dikarya</taxon>
        <taxon>Ascomycota</taxon>
        <taxon>Pezizomycotina</taxon>
        <taxon>Sordariomycetes</taxon>
        <taxon>Hypocreomycetidae</taxon>
        <taxon>Hypocreales</taxon>
        <taxon>Cordycipitaceae</taxon>
        <taxon>Beauveria</taxon>
    </lineage>
</organism>
<evidence type="ECO:0000256" key="3">
    <source>
        <dbReference type="ARBA" id="ARBA00022692"/>
    </source>
</evidence>
<feature type="transmembrane region" description="Helical" evidence="6">
    <location>
        <begin position="839"/>
        <end position="860"/>
    </location>
</feature>
<keyword evidence="9" id="KW-1185">Reference proteome</keyword>
<feature type="transmembrane region" description="Helical" evidence="6">
    <location>
        <begin position="677"/>
        <end position="700"/>
    </location>
</feature>
<accession>J5J1L7</accession>
<dbReference type="Gene3D" id="3.40.50.1820">
    <property type="entry name" value="alpha/beta hydrolase"/>
    <property type="match status" value="1"/>
</dbReference>
<sequence>MSDAQDSSSLSGARSAVKTPLLIPGRGDPVKDAILVFSAGKIDYAGPVSGLPTSLSVPPERTVDVPVLLPGLWDCHVHYIGHLEQSMAGMADPHPFLAGTRTVHDIAATLNAGFTSVRETAGWGAELSQEIDAGRLIGPNIYSVCAAISCTGGHVDHHTMPEHHFHELGCRGLPLVVADGVPQCIKVVRQQLRRGAKCIKICTSGGVSSDRDDPRHQQFSDEEIRAMVEEAARSQRALAAHAHGKPGIMAAVRNGATTVEHGVYLDDEAIALMKEKGTILVPTRSIVEDGLATAESWSTRAYEKLQQVALHHAHAYRSAVAAGIKIASGSDYGISKRGTPLSHGHNGRELELAVQVGGMTPLQAIEAATATAPEVLGPQAPQSGILTQGYDADFIALASNPLDDISIIADPDNVTHAYGPQLNPPNNPTQDVVVLYTCVRIHVLVTLLGDPCRMFNVCGSASSRSVSIFTAMITNAKDKNAATPSNVANAVREEIDKESVLVAHIQASPSSVVTLAEKRLLRKIDFRVLPIPILLVGLSSIDRVNISSAKVAGMAQDLNLGGARYNIAVLELPSNLLVRPIGPVRYLSILLLLWGTVATCLGLVQNFAQLTSLRVLLGLFEGGLNPACVYLISSWYKRYETHRRIAIWYTLASIIAGFAGVISYGCSKLEGLGGLRGWRWIFIVPGLITIACVLLVYFFVSEFPENAKWLNPDELDLVRERLQQDRAEILDDSATLRESFASLKDWRVWTMAMLYFYIAAAYYALAFFTPTILSAFGFSVALSQILQTPPYIFASICSVATGYFADKLHRRAPFMYGHAAVVIGGFLLMGWGPDTGGKLTGVFLSIAGIQCIIPTVLTFMSNNIVSVKDGKVAIALQIVMGAIGGLVGSLIFRPQDAPTYRPGMYAAFALIVLFVVNVFVVTEYFRRQNKKANEAGLIIDGVLISDKRSLYNVSAQLGTIMASGRRLLVNRHHLLLPLSFTFTSFVMALPTPPDAANMTLSFISLNEEKPISIVLLHGGFTCRLEFALVIPHLSDFHLLIPDLPLHSASRQIKPGTIENSASLVAHFIGLHAHGGKAHVVGVSMGGYVGQCLALHQPDLVLSLFVTGAAPLAGKRLLMARWPRFTYCFMIFMLHVIPTSVYRYRSSQLGLMIDDELLSEMRANFTWELVKDMFSWVLLFNLDHVRQLPVRVLSIAGAKGDDVPSIEKTAETLRSRRTGQGELWPEDGSGAVIVRDATHGWDLQFPERFALGVSAWVSGKKLPEEFERL</sequence>